<dbReference type="InterPro" id="IPR058549">
    <property type="entry name" value="MeMalonylCoA_mutase_a/b_site"/>
</dbReference>
<evidence type="ECO:0000256" key="6">
    <source>
        <dbReference type="ARBA" id="ARBA00023285"/>
    </source>
</evidence>
<name>A0ABU0D166_9BACI</name>
<dbReference type="Gene3D" id="3.20.20.240">
    <property type="entry name" value="Methylmalonyl-CoA mutase"/>
    <property type="match status" value="1"/>
</dbReference>
<dbReference type="Proteomes" id="UP001232343">
    <property type="component" value="Unassembled WGS sequence"/>
</dbReference>
<keyword evidence="5 8" id="KW-0413">Isomerase</keyword>
<accession>A0ABU0D166</accession>
<evidence type="ECO:0000256" key="3">
    <source>
        <dbReference type="ARBA" id="ARBA00012398"/>
    </source>
</evidence>
<dbReference type="InterPro" id="IPR016176">
    <property type="entry name" value="Cbl-dep_enz_cat"/>
</dbReference>
<gene>
    <name evidence="8" type="ORF">J2S14_000945</name>
</gene>
<reference evidence="8 9" key="1">
    <citation type="submission" date="2023-07" db="EMBL/GenBank/DDBJ databases">
        <title>Genomic Encyclopedia of Type Strains, Phase IV (KMG-IV): sequencing the most valuable type-strain genomes for metagenomic binning, comparative biology and taxonomic classification.</title>
        <authorList>
            <person name="Goeker M."/>
        </authorList>
    </citation>
    <scope>NUCLEOTIDE SEQUENCE [LARGE SCALE GENOMIC DNA]</scope>
    <source>
        <strain evidence="8 9">DSM 27848</strain>
    </source>
</reference>
<comment type="cofactor">
    <cofactor evidence="1">
        <name>adenosylcob(III)alamin</name>
        <dbReference type="ChEBI" id="CHEBI:18408"/>
    </cofactor>
</comment>
<dbReference type="Pfam" id="PF01642">
    <property type="entry name" value="MM_CoA_mutase"/>
    <property type="match status" value="1"/>
</dbReference>
<evidence type="ECO:0000313" key="9">
    <source>
        <dbReference type="Proteomes" id="UP001232343"/>
    </source>
</evidence>
<protein>
    <recommendedName>
        <fullName evidence="3">methylmalonyl-CoA mutase</fullName>
        <ecNumber evidence="3">5.4.99.2</ecNumber>
    </recommendedName>
</protein>
<dbReference type="InterPro" id="IPR006099">
    <property type="entry name" value="MeMalonylCoA_mutase_a/b_cat"/>
</dbReference>
<comment type="caution">
    <text evidence="8">The sequence shown here is derived from an EMBL/GenBank/DDBJ whole genome shotgun (WGS) entry which is preliminary data.</text>
</comment>
<feature type="domain" description="Methylmalonyl-CoA mutase alpha/beta chain catalytic" evidence="7">
    <location>
        <begin position="148"/>
        <end position="443"/>
    </location>
</feature>
<dbReference type="EMBL" id="JAUSUO010000001">
    <property type="protein sequence ID" value="MDQ0342152.1"/>
    <property type="molecule type" value="Genomic_DNA"/>
</dbReference>
<keyword evidence="6" id="KW-0170">Cobalt</keyword>
<sequence length="472" mass="54266">MSIRENKNAFFSKASYEEWEKIVLKTLKSDSLETLYNETYEGIKLSPIYTIKDVKNRLEDAFICGSPPNNNWKISQKLCSSNWNELKQHLVEAKELGQETVSFDVDNFHDLQQLDFTEINKIFDLSCTPLLLFSKCNFQIIARRLLLMNTNHVFGSVAVDMISSQLEQGHLYKQEGQTWIEWKENLSKLDEKYPSLRTILIDSSSYHHSGANAVQELAITLSEAVFYIEELRKSGWEPYEAISKMIFHFSIGNNFFMEIAKLRAFRSLWKTIACAYQVPPEQSVPVISAETSAFTKSLLDPYTNILRSGNEAFAAVIGGVDYLHVTPFNSVSNPSDQFAMRIARNTQLLFREESYLDKVIDPAGGSFYIETLTFNLVEKAWELFQMIDSKGGIYSVLESGWLQDKVKETLKKRIEDLQTKEQLMIGVNAFRLDSNIKSLQKPKHHYRMKDDVIKIEPLELVRLAEKSESGEF</sequence>
<dbReference type="RefSeq" id="WP_244680340.1">
    <property type="nucleotide sequence ID" value="NZ_JALIRM010000001.1"/>
</dbReference>
<keyword evidence="9" id="KW-1185">Reference proteome</keyword>
<dbReference type="PROSITE" id="PS00544">
    <property type="entry name" value="METMALONYL_COA_MUTASE"/>
    <property type="match status" value="1"/>
</dbReference>
<evidence type="ECO:0000256" key="2">
    <source>
        <dbReference type="ARBA" id="ARBA00008465"/>
    </source>
</evidence>
<comment type="similarity">
    <text evidence="2">Belongs to the methylmalonyl-CoA mutase family.</text>
</comment>
<evidence type="ECO:0000256" key="4">
    <source>
        <dbReference type="ARBA" id="ARBA00022628"/>
    </source>
</evidence>
<dbReference type="GO" id="GO:0004494">
    <property type="term" value="F:methylmalonyl-CoA mutase activity"/>
    <property type="evidence" value="ECO:0007669"/>
    <property type="project" value="UniProtKB-EC"/>
</dbReference>
<dbReference type="SUPFAM" id="SSF51703">
    <property type="entry name" value="Cobalamin (vitamin B12)-dependent enzymes"/>
    <property type="match status" value="1"/>
</dbReference>
<evidence type="ECO:0000259" key="7">
    <source>
        <dbReference type="Pfam" id="PF01642"/>
    </source>
</evidence>
<dbReference type="PANTHER" id="PTHR48101:SF1">
    <property type="entry name" value="METHYLMALONYL-COA MUTASE, LARGE SUBUNIT"/>
    <property type="match status" value="1"/>
</dbReference>
<evidence type="ECO:0000256" key="5">
    <source>
        <dbReference type="ARBA" id="ARBA00023235"/>
    </source>
</evidence>
<proteinExistence type="inferred from homology"/>
<dbReference type="EC" id="5.4.99.2" evidence="3"/>
<evidence type="ECO:0000313" key="8">
    <source>
        <dbReference type="EMBL" id="MDQ0342152.1"/>
    </source>
</evidence>
<evidence type="ECO:0000256" key="1">
    <source>
        <dbReference type="ARBA" id="ARBA00001922"/>
    </source>
</evidence>
<keyword evidence="4" id="KW-0846">Cobalamin</keyword>
<organism evidence="8 9">
    <name type="scientific">Lederbergia wuyishanensis</name>
    <dbReference type="NCBI Taxonomy" id="1347903"/>
    <lineage>
        <taxon>Bacteria</taxon>
        <taxon>Bacillati</taxon>
        <taxon>Bacillota</taxon>
        <taxon>Bacilli</taxon>
        <taxon>Bacillales</taxon>
        <taxon>Bacillaceae</taxon>
        <taxon>Lederbergia</taxon>
    </lineage>
</organism>
<dbReference type="PANTHER" id="PTHR48101">
    <property type="entry name" value="METHYLMALONYL-COA MUTASE, MITOCHONDRIAL-RELATED"/>
    <property type="match status" value="1"/>
</dbReference>